<dbReference type="AlphaFoldDB" id="A0A4Z2H7S6"/>
<dbReference type="InterPro" id="IPR003599">
    <property type="entry name" value="Ig_sub"/>
</dbReference>
<dbReference type="Proteomes" id="UP000314294">
    <property type="component" value="Unassembled WGS sequence"/>
</dbReference>
<reference evidence="4 5" key="1">
    <citation type="submission" date="2019-03" db="EMBL/GenBank/DDBJ databases">
        <title>First draft genome of Liparis tanakae, snailfish: a comprehensive survey of snailfish specific genes.</title>
        <authorList>
            <person name="Kim W."/>
            <person name="Song I."/>
            <person name="Jeong J.-H."/>
            <person name="Kim D."/>
            <person name="Kim S."/>
            <person name="Ryu S."/>
            <person name="Song J.Y."/>
            <person name="Lee S.K."/>
        </authorList>
    </citation>
    <scope>NUCLEOTIDE SEQUENCE [LARGE SCALE GENOMIC DNA]</scope>
    <source>
        <tissue evidence="4">Muscle</tissue>
    </source>
</reference>
<feature type="compositionally biased region" description="Basic and acidic residues" evidence="1">
    <location>
        <begin position="325"/>
        <end position="506"/>
    </location>
</feature>
<dbReference type="Gene3D" id="2.60.40.10">
    <property type="entry name" value="Immunoglobulins"/>
    <property type="match status" value="2"/>
</dbReference>
<keyword evidence="5" id="KW-1185">Reference proteome</keyword>
<dbReference type="InterPro" id="IPR013106">
    <property type="entry name" value="Ig_V-set"/>
</dbReference>
<dbReference type="PANTHER" id="PTHR44969:SF1">
    <property type="entry name" value="CELL SURFACE A33 ANTIGEN"/>
    <property type="match status" value="1"/>
</dbReference>
<keyword evidence="2" id="KW-0472">Membrane</keyword>
<dbReference type="InterPro" id="IPR013783">
    <property type="entry name" value="Ig-like_fold"/>
</dbReference>
<feature type="domain" description="Ig-like" evidence="3">
    <location>
        <begin position="122"/>
        <end position="224"/>
    </location>
</feature>
<dbReference type="OrthoDB" id="8825892at2759"/>
<keyword evidence="2" id="KW-0812">Transmembrane</keyword>
<dbReference type="SUPFAM" id="SSF48726">
    <property type="entry name" value="Immunoglobulin"/>
    <property type="match status" value="2"/>
</dbReference>
<evidence type="ECO:0000313" key="4">
    <source>
        <dbReference type="EMBL" id="TNN60894.1"/>
    </source>
</evidence>
<feature type="transmembrane region" description="Helical" evidence="2">
    <location>
        <begin position="234"/>
        <end position="255"/>
    </location>
</feature>
<comment type="caution">
    <text evidence="4">The sequence shown here is derived from an EMBL/GenBank/DDBJ whole genome shotgun (WGS) entry which is preliminary data.</text>
</comment>
<name>A0A4Z2H7S6_9TELE</name>
<feature type="domain" description="Ig-like" evidence="3">
    <location>
        <begin position="12"/>
        <end position="112"/>
    </location>
</feature>
<keyword evidence="2" id="KW-1133">Transmembrane helix</keyword>
<organism evidence="4 5">
    <name type="scientific">Liparis tanakae</name>
    <name type="common">Tanaka's snailfish</name>
    <dbReference type="NCBI Taxonomy" id="230148"/>
    <lineage>
        <taxon>Eukaryota</taxon>
        <taxon>Metazoa</taxon>
        <taxon>Chordata</taxon>
        <taxon>Craniata</taxon>
        <taxon>Vertebrata</taxon>
        <taxon>Euteleostomi</taxon>
        <taxon>Actinopterygii</taxon>
        <taxon>Neopterygii</taxon>
        <taxon>Teleostei</taxon>
        <taxon>Neoteleostei</taxon>
        <taxon>Acanthomorphata</taxon>
        <taxon>Eupercaria</taxon>
        <taxon>Perciformes</taxon>
        <taxon>Cottioidei</taxon>
        <taxon>Cottales</taxon>
        <taxon>Liparidae</taxon>
        <taxon>Liparis</taxon>
    </lineage>
</organism>
<proteinExistence type="predicted"/>
<dbReference type="PANTHER" id="PTHR44969">
    <property type="entry name" value="CELL SURFACE A33 ANTIGEN"/>
    <property type="match status" value="1"/>
</dbReference>
<dbReference type="GO" id="GO:0005886">
    <property type="term" value="C:plasma membrane"/>
    <property type="evidence" value="ECO:0007669"/>
    <property type="project" value="InterPro"/>
</dbReference>
<dbReference type="SMART" id="SM00409">
    <property type="entry name" value="IG"/>
    <property type="match status" value="2"/>
</dbReference>
<evidence type="ECO:0000259" key="3">
    <source>
        <dbReference type="PROSITE" id="PS50835"/>
    </source>
</evidence>
<dbReference type="Pfam" id="PF07686">
    <property type="entry name" value="V-set"/>
    <property type="match status" value="1"/>
</dbReference>
<feature type="region of interest" description="Disordered" evidence="1">
    <location>
        <begin position="262"/>
        <end position="506"/>
    </location>
</feature>
<dbReference type="EMBL" id="SRLO01000325">
    <property type="protein sequence ID" value="TNN60894.1"/>
    <property type="molecule type" value="Genomic_DNA"/>
</dbReference>
<feature type="compositionally biased region" description="Basic and acidic residues" evidence="1">
    <location>
        <begin position="288"/>
        <end position="303"/>
    </location>
</feature>
<dbReference type="PROSITE" id="PS50835">
    <property type="entry name" value="IG_LIKE"/>
    <property type="match status" value="2"/>
</dbReference>
<dbReference type="InterPro" id="IPR036179">
    <property type="entry name" value="Ig-like_dom_sf"/>
</dbReference>
<evidence type="ECO:0000313" key="5">
    <source>
        <dbReference type="Proteomes" id="UP000314294"/>
    </source>
</evidence>
<dbReference type="Pfam" id="PF13927">
    <property type="entry name" value="Ig_3"/>
    <property type="match status" value="1"/>
</dbReference>
<feature type="compositionally biased region" description="Acidic residues" evidence="1">
    <location>
        <begin position="304"/>
        <end position="313"/>
    </location>
</feature>
<evidence type="ECO:0000256" key="1">
    <source>
        <dbReference type="SAM" id="MobiDB-lite"/>
    </source>
</evidence>
<dbReference type="InterPro" id="IPR042474">
    <property type="entry name" value="A33"/>
</dbReference>
<gene>
    <name evidence="4" type="primary">Gpa33_0</name>
    <name evidence="4" type="ORF">EYF80_028889</name>
</gene>
<protein>
    <submittedName>
        <fullName evidence="4">Cell surface A33 antigen</fullName>
    </submittedName>
</protein>
<dbReference type="InterPro" id="IPR007110">
    <property type="entry name" value="Ig-like_dom"/>
</dbReference>
<accession>A0A4Z2H7S6</accession>
<sequence length="506" mass="56966">MAKAVSDRHRSLQVSIPKKEYEVARGGDITLTCSFIPARPVTTALVLTWEGYPDTAGAPMISVATYFINNPIDISPAYEGRAFVEVDVDRQVSTLRLTKVTMQDSRSYQCSVMILNDDEGTPAATTALLVLVAPSKPICSLEGEAEYWHDIRLTCKSEEGSPQPRYEWKSYSVENVPRPFPPKTTENDGVLSLFNVSRETSGFFICTSSNRIGSNSYNFTLAVTPTSMNVGSTAAIVGGVLAGVVFLGIVIFCCCKKKKGKKDKYAEGAPGDVEFYDKDGSEAGEQFWDDKSADDPKQVRQHEDEDEDEDEDAAPQSGSTSRAARRPEDGQDGHHSGGEGDEDGRASEAGSRRYQDDQHDARRGSRDNLGDERGRSGGSRDRLDDERKHAAASRDRVHQRDHYRGSRDRLDDQHDSYRGSRDRLDDQRDAYRGSRDRLDDQRDTYRGSRDRLDDQRDAYRGSRDRLDDQRDTYRGSRDRLDDQRDTYRGSRDRLDHSDDQNRNRHQ</sequence>
<evidence type="ECO:0000256" key="2">
    <source>
        <dbReference type="SAM" id="Phobius"/>
    </source>
</evidence>